<feature type="domain" description="DUF4062" evidence="5">
    <location>
        <begin position="23"/>
        <end position="108"/>
    </location>
</feature>
<comment type="caution">
    <text evidence="7">The sequence shown here is derived from an EMBL/GenBank/DDBJ whole genome shotgun (WGS) entry which is preliminary data.</text>
</comment>
<dbReference type="SUPFAM" id="SSF52540">
    <property type="entry name" value="P-loop containing nucleoside triphosphate hydrolases"/>
    <property type="match status" value="1"/>
</dbReference>
<dbReference type="Pfam" id="PF13424">
    <property type="entry name" value="TPR_12"/>
    <property type="match status" value="2"/>
</dbReference>
<evidence type="ECO:0000313" key="7">
    <source>
        <dbReference type="EMBL" id="MDQ0290537.1"/>
    </source>
</evidence>
<keyword evidence="1" id="KW-0677">Repeat</keyword>
<feature type="domain" description="Orc1-like AAA ATPase" evidence="4">
    <location>
        <begin position="250"/>
        <end position="411"/>
    </location>
</feature>
<sequence>MRKSGSGEKIFGKEGASKDRVVRVFVSSTFKDMIEDRNELMVGVWPALRKVCRGRAVEFVEVDLRWGVTEEQSQRKETLRHCLAEIKRCRPYFIGLLGERYGWTPGPEAFPPALLDEEVWLKNEVAKHSVTELEILHGVLNDPEMAGRAFFYFRDPQYAASKGGDYLPEDTARPTRQDTLKEKVRAVCQTKSIPLRENYADPRALAALVLKDLSDAIDVEFPPDQVPDVWSREDRDHEAYARSRRTDFYVGREAYFERLDTFARDGADGCGLTVLGASGGGKSALLANWVARWRQAHPNDFVFQHYIGSSAMSAGHLALMRRLMVAIIRWCGADDPSGSHGMEEEERKIPAQAEEIIKVFPEYLGRLVAHARRKGVGAVLVLDALNQIEDRDRGRLLAWLSHRLPGELRLIVSTLPGDTFDALQPRGWPALTVEPLTPDERVELIARYLKHFAQGLSDDRARRIAGVAAASNPLYIKTLLDDLRATGDHQKLDQQIADYLQAADIPGLLGKILARFERDYERDHPGLVRESLSLLWAARRGLTEPELLQALGSTPQSEIPNPKSKIKNQKSNPAPLPAALWSPVRCALEDGLVDRDGVLAFAHEHLRAAVERRYVPEVGTARALRLRLADDFAGRPVDARQADELPWLLRQAESRDRLRACLLDIDRFLLMHKREDNELLGYWVWLKEERAMGQPYVRAFEQWAGGKGETTAISYAANQLAHFLAFRAALHAEAEPLMRRALKIDEQSYGENHPSVARGLSNLAGLLQATSRLAEAEPLMRRALEIDEQSYGENHPSVAIRLNNLAGLLQATSRLAEAEPLFRRALTINAQNYGENHPNVAINLNNLAALFKDINRLAEAELLMRRVLKIDEQNFGEKHPSVAIDLNNLAMLLLDTSRFEEADTLMRRALTIDEQSYGMHHPEVARDLNNLTHLLQATNRFAEADPLMRRALKISEQCYEENNPTVAIRLSNLAQLLYNTDRFDEAEPLFRRALMIDEQSFAENNPSIATDLNNLGTLLHATNRFDEAEPLMRRALMIDEQNYRENHPSVARDLNNLAQLLKATNRLAEAEPLMRRMVEIFLYFTRATGHQHPHLQVALTNYANLLDAMGKPEDEILGTLADLAARDGLALGGAGG</sequence>
<name>A0AAE3VHD1_9BACT</name>
<gene>
    <name evidence="7" type="ORF">J3R75_002644</name>
</gene>
<dbReference type="EMBL" id="JAUSVL010000001">
    <property type="protein sequence ID" value="MDQ0290537.1"/>
    <property type="molecule type" value="Genomic_DNA"/>
</dbReference>
<feature type="region of interest" description="Disordered" evidence="3">
    <location>
        <begin position="553"/>
        <end position="572"/>
    </location>
</feature>
<dbReference type="Gene3D" id="1.25.40.10">
    <property type="entry name" value="Tetratricopeptide repeat domain"/>
    <property type="match status" value="4"/>
</dbReference>
<dbReference type="PANTHER" id="PTHR19860">
    <property type="entry name" value="DDB1- AND CUL4-ASSOCIATED FACTOR 12-RELATED"/>
    <property type="match status" value="1"/>
</dbReference>
<dbReference type="Pfam" id="PF13271">
    <property type="entry name" value="DUF4062"/>
    <property type="match status" value="1"/>
</dbReference>
<keyword evidence="8" id="KW-1185">Reference proteome</keyword>
<dbReference type="Pfam" id="PF13191">
    <property type="entry name" value="AAA_16"/>
    <property type="match status" value="1"/>
</dbReference>
<feature type="repeat" description="TPR" evidence="2">
    <location>
        <begin position="1009"/>
        <end position="1042"/>
    </location>
</feature>
<dbReference type="InterPro" id="IPR019734">
    <property type="entry name" value="TPR_rpt"/>
</dbReference>
<dbReference type="InterPro" id="IPR027417">
    <property type="entry name" value="P-loop_NTPase"/>
</dbReference>
<dbReference type="InterPro" id="IPR041664">
    <property type="entry name" value="AAA_16"/>
</dbReference>
<dbReference type="PANTHER" id="PTHR19860:SF17">
    <property type="entry name" value="FBA DOMAIN-CONTAINING PROTEIN"/>
    <property type="match status" value="1"/>
</dbReference>
<evidence type="ECO:0000256" key="2">
    <source>
        <dbReference type="PROSITE-ProRule" id="PRU00339"/>
    </source>
</evidence>
<feature type="repeat" description="TPR" evidence="2">
    <location>
        <begin position="967"/>
        <end position="1000"/>
    </location>
</feature>
<dbReference type="InterPro" id="IPR025139">
    <property type="entry name" value="DUF4062"/>
</dbReference>
<reference evidence="7" key="1">
    <citation type="submission" date="2023-07" db="EMBL/GenBank/DDBJ databases">
        <title>Genomic Encyclopedia of Type Strains, Phase IV (KMG-IV): sequencing the most valuable type-strain genomes for metagenomic binning, comparative biology and taxonomic classification.</title>
        <authorList>
            <person name="Goeker M."/>
        </authorList>
    </citation>
    <scope>NUCLEOTIDE SEQUENCE</scope>
    <source>
        <strain evidence="7">DSM 24202</strain>
    </source>
</reference>
<dbReference type="InterPro" id="IPR056885">
    <property type="entry name" value="TPR_NPHP3"/>
</dbReference>
<dbReference type="GO" id="GO:0080008">
    <property type="term" value="C:Cul4-RING E3 ubiquitin ligase complex"/>
    <property type="evidence" value="ECO:0007669"/>
    <property type="project" value="TreeGrafter"/>
</dbReference>
<dbReference type="InterPro" id="IPR051191">
    <property type="entry name" value="DCAF12"/>
</dbReference>
<dbReference type="RefSeq" id="WP_307262119.1">
    <property type="nucleotide sequence ID" value="NZ_JAUSVL010000001.1"/>
</dbReference>
<evidence type="ECO:0000259" key="6">
    <source>
        <dbReference type="Pfam" id="PF24885"/>
    </source>
</evidence>
<evidence type="ECO:0000259" key="4">
    <source>
        <dbReference type="Pfam" id="PF13191"/>
    </source>
</evidence>
<dbReference type="Proteomes" id="UP001238163">
    <property type="component" value="Unassembled WGS sequence"/>
</dbReference>
<organism evidence="7 8">
    <name type="scientific">Oligosphaera ethanolica</name>
    <dbReference type="NCBI Taxonomy" id="760260"/>
    <lineage>
        <taxon>Bacteria</taxon>
        <taxon>Pseudomonadati</taxon>
        <taxon>Lentisphaerota</taxon>
        <taxon>Oligosphaeria</taxon>
        <taxon>Oligosphaerales</taxon>
        <taxon>Oligosphaeraceae</taxon>
        <taxon>Oligosphaera</taxon>
    </lineage>
</organism>
<dbReference type="Gene3D" id="3.40.50.300">
    <property type="entry name" value="P-loop containing nucleotide triphosphate hydrolases"/>
    <property type="match status" value="1"/>
</dbReference>
<feature type="domain" description="Nephrocystin-3 TPR-repeats region" evidence="6">
    <location>
        <begin position="637"/>
        <end position="831"/>
    </location>
</feature>
<evidence type="ECO:0000256" key="3">
    <source>
        <dbReference type="SAM" id="MobiDB-lite"/>
    </source>
</evidence>
<evidence type="ECO:0000256" key="1">
    <source>
        <dbReference type="ARBA" id="ARBA00022737"/>
    </source>
</evidence>
<dbReference type="AlphaFoldDB" id="A0AAE3VHD1"/>
<dbReference type="Pfam" id="PF13374">
    <property type="entry name" value="TPR_10"/>
    <property type="match status" value="2"/>
</dbReference>
<keyword evidence="2" id="KW-0802">TPR repeat</keyword>
<dbReference type="Pfam" id="PF24885">
    <property type="entry name" value="TPR_NPHP3"/>
    <property type="match status" value="1"/>
</dbReference>
<dbReference type="InterPro" id="IPR011990">
    <property type="entry name" value="TPR-like_helical_dom_sf"/>
</dbReference>
<dbReference type="SMART" id="SM00028">
    <property type="entry name" value="TPR"/>
    <property type="match status" value="7"/>
</dbReference>
<protein>
    <submittedName>
        <fullName evidence="7">Tetratricopeptide (TPR) repeat protein</fullName>
    </submittedName>
</protein>
<evidence type="ECO:0000259" key="5">
    <source>
        <dbReference type="Pfam" id="PF13271"/>
    </source>
</evidence>
<accession>A0AAE3VHD1</accession>
<dbReference type="SUPFAM" id="SSF48452">
    <property type="entry name" value="TPR-like"/>
    <property type="match status" value="2"/>
</dbReference>
<proteinExistence type="predicted"/>
<evidence type="ECO:0000313" key="8">
    <source>
        <dbReference type="Proteomes" id="UP001238163"/>
    </source>
</evidence>
<dbReference type="PROSITE" id="PS50005">
    <property type="entry name" value="TPR"/>
    <property type="match status" value="2"/>
</dbReference>